<feature type="domain" description="MYND-type" evidence="6">
    <location>
        <begin position="11"/>
        <end position="51"/>
    </location>
</feature>
<dbReference type="PROSITE" id="PS50865">
    <property type="entry name" value="ZF_MYND_2"/>
    <property type="match status" value="1"/>
</dbReference>
<keyword evidence="8" id="KW-1185">Reference proteome</keyword>
<dbReference type="InterPro" id="IPR002893">
    <property type="entry name" value="Znf_MYND"/>
</dbReference>
<gene>
    <name evidence="7" type="ORF">GFSPODELE1_LOCUS10475</name>
</gene>
<dbReference type="Pfam" id="PF01753">
    <property type="entry name" value="zf-MYND"/>
    <property type="match status" value="1"/>
</dbReference>
<organism evidence="7 8">
    <name type="scientific">Somion occarium</name>
    <dbReference type="NCBI Taxonomy" id="3059160"/>
    <lineage>
        <taxon>Eukaryota</taxon>
        <taxon>Fungi</taxon>
        <taxon>Dikarya</taxon>
        <taxon>Basidiomycota</taxon>
        <taxon>Agaricomycotina</taxon>
        <taxon>Agaricomycetes</taxon>
        <taxon>Polyporales</taxon>
        <taxon>Cerrenaceae</taxon>
        <taxon>Somion</taxon>
    </lineage>
</organism>
<keyword evidence="1" id="KW-0479">Metal-binding</keyword>
<accession>A0ABP1E9K5</accession>
<proteinExistence type="predicted"/>
<evidence type="ECO:0000313" key="8">
    <source>
        <dbReference type="Proteomes" id="UP001497453"/>
    </source>
</evidence>
<protein>
    <recommendedName>
        <fullName evidence="6">MYND-type domain-containing protein</fullName>
    </recommendedName>
</protein>
<dbReference type="Proteomes" id="UP001497453">
    <property type="component" value="Chromosome 9"/>
</dbReference>
<keyword evidence="5" id="KW-0175">Coiled coil</keyword>
<evidence type="ECO:0000256" key="5">
    <source>
        <dbReference type="SAM" id="Coils"/>
    </source>
</evidence>
<dbReference type="SUPFAM" id="SSF144232">
    <property type="entry name" value="HIT/MYND zinc finger-like"/>
    <property type="match status" value="1"/>
</dbReference>
<evidence type="ECO:0000256" key="3">
    <source>
        <dbReference type="ARBA" id="ARBA00022833"/>
    </source>
</evidence>
<dbReference type="Gene3D" id="6.10.140.2220">
    <property type="match status" value="1"/>
</dbReference>
<evidence type="ECO:0000313" key="7">
    <source>
        <dbReference type="EMBL" id="CAL1715887.1"/>
    </source>
</evidence>
<keyword evidence="3" id="KW-0862">Zinc</keyword>
<dbReference type="EMBL" id="OZ037952">
    <property type="protein sequence ID" value="CAL1715887.1"/>
    <property type="molecule type" value="Genomic_DNA"/>
</dbReference>
<evidence type="ECO:0000256" key="4">
    <source>
        <dbReference type="PROSITE-ProRule" id="PRU00134"/>
    </source>
</evidence>
<evidence type="ECO:0000256" key="2">
    <source>
        <dbReference type="ARBA" id="ARBA00022771"/>
    </source>
</evidence>
<keyword evidence="2 4" id="KW-0863">Zinc-finger</keyword>
<sequence>MPSLKTEMSKCNNCFVSATEKPLQKCGGCKAAKYCSRECQRADWKKHKAGCQNNAELERRLKEHQNTLLGAMHRFILPDGITMYELDQRLEKWVRFHNPILMWAAIHALGLPTSLSNARTLVLYVKLKANDQKVHGGSPAKYFAIEEAYAVPIQEAMTWDEPWPESLLQLKGLQDQSESRRQGSVAAAMVECKPLAVQTVPFGSLKDLGIPRAITGWKEILEEHVSQGKKMSLR</sequence>
<name>A0ABP1E9K5_9APHY</name>
<feature type="coiled-coil region" evidence="5">
    <location>
        <begin position="47"/>
        <end position="74"/>
    </location>
</feature>
<dbReference type="PROSITE" id="PS01360">
    <property type="entry name" value="ZF_MYND_1"/>
    <property type="match status" value="1"/>
</dbReference>
<evidence type="ECO:0000256" key="1">
    <source>
        <dbReference type="ARBA" id="ARBA00022723"/>
    </source>
</evidence>
<reference evidence="8" key="1">
    <citation type="submission" date="2024-04" db="EMBL/GenBank/DDBJ databases">
        <authorList>
            <person name="Shaw F."/>
            <person name="Minotto A."/>
        </authorList>
    </citation>
    <scope>NUCLEOTIDE SEQUENCE [LARGE SCALE GENOMIC DNA]</scope>
</reference>
<evidence type="ECO:0000259" key="6">
    <source>
        <dbReference type="PROSITE" id="PS50865"/>
    </source>
</evidence>